<dbReference type="Gene3D" id="2.10.25.10">
    <property type="entry name" value="Laminin"/>
    <property type="match status" value="1"/>
</dbReference>
<evidence type="ECO:0000313" key="7">
    <source>
        <dbReference type="Proteomes" id="UP000826234"/>
    </source>
</evidence>
<evidence type="ECO:0000256" key="2">
    <source>
        <dbReference type="ARBA" id="ARBA00022525"/>
    </source>
</evidence>
<keyword evidence="2" id="KW-0964">Secreted</keyword>
<evidence type="ECO:0000256" key="1">
    <source>
        <dbReference type="ARBA" id="ARBA00004613"/>
    </source>
</evidence>
<name>A0ABQ7SIS7_PHRPL</name>
<organism evidence="6 7">
    <name type="scientific">Phrynosoma platyrhinos</name>
    <name type="common">Desert horned lizard</name>
    <dbReference type="NCBI Taxonomy" id="52577"/>
    <lineage>
        <taxon>Eukaryota</taxon>
        <taxon>Metazoa</taxon>
        <taxon>Chordata</taxon>
        <taxon>Craniata</taxon>
        <taxon>Vertebrata</taxon>
        <taxon>Euteleostomi</taxon>
        <taxon>Lepidosauria</taxon>
        <taxon>Squamata</taxon>
        <taxon>Bifurcata</taxon>
        <taxon>Unidentata</taxon>
        <taxon>Episquamata</taxon>
        <taxon>Toxicofera</taxon>
        <taxon>Iguania</taxon>
        <taxon>Phrynosomatidae</taxon>
        <taxon>Phrynosomatinae</taxon>
        <taxon>Phrynosoma</taxon>
    </lineage>
</organism>
<dbReference type="Pfam" id="PF00094">
    <property type="entry name" value="VWD"/>
    <property type="match status" value="1"/>
</dbReference>
<sequence>MKAYLHQFQGDYHEALGSLQRAEEVLKQDHPTNFSRQVLVVYGNYAWIYYHLTNYEKVELYLGRINEICQVLSSPEPYSVEIPEIQAQKGWSLLAVGFRNGPEATECFRMALRKDESNAEYKAGLAFSVFASWTHCWNQGLQEEAQRRMEEIIFSHPQNYEAKVHLASLLKRNDKERINSLVDDVVQNSLNPEVLRNAAKVYVYKLQSLSQAISVLKQAIALNPSYHLVHYDLGVLYKMQLEKALPEEKEELAAAATESFTRSLETDPPSVFSRLELAKMYGEKSLAYEEEVYENLLEDLPNLSQRCQQAIYLHWGDFLLHKKGEKLEALEMYRAGLRISGGHGRERGLLKAHLTSLEGMLEKDSRKVLWNGRSHLEVSVPGTYKGQTCGLCGNFNNYPQDDLRLRSGHLTLSEATFGNSWKVVAANGTDQGSSCADGTDVDPCKESGYRSRKEANARCKVLKGPPFERCHTAVPPEPFFASCVYDLCACGAAGIDDCLCEALEAYAAECRHAGLVLQWRSPTLCGEAPGSIHRDMPSAVKQLTCFNHAVPLGVLESHCFKPCVPGCQCPAGLVEHEAHCILPDACPRIIYGTL</sequence>
<dbReference type="CDD" id="cd19941">
    <property type="entry name" value="TIL"/>
    <property type="match status" value="1"/>
</dbReference>
<dbReference type="InterPro" id="IPR052424">
    <property type="entry name" value="Kielin_Chordin-BMP_Reg"/>
</dbReference>
<evidence type="ECO:0000256" key="3">
    <source>
        <dbReference type="ARBA" id="ARBA00022729"/>
    </source>
</evidence>
<evidence type="ECO:0000313" key="6">
    <source>
        <dbReference type="EMBL" id="KAH0617218.1"/>
    </source>
</evidence>
<dbReference type="InterPro" id="IPR001846">
    <property type="entry name" value="VWF_type-D"/>
</dbReference>
<dbReference type="InterPro" id="IPR011990">
    <property type="entry name" value="TPR-like_helical_dom_sf"/>
</dbReference>
<feature type="domain" description="VWFD" evidence="5">
    <location>
        <begin position="254"/>
        <end position="436"/>
    </location>
</feature>
<dbReference type="PANTHER" id="PTHR46698">
    <property type="entry name" value="CROSSVEINLESS 2"/>
    <property type="match status" value="1"/>
</dbReference>
<dbReference type="Pfam" id="PF08742">
    <property type="entry name" value="C8"/>
    <property type="match status" value="1"/>
</dbReference>
<evidence type="ECO:0000256" key="4">
    <source>
        <dbReference type="ARBA" id="ARBA00023157"/>
    </source>
</evidence>
<dbReference type="InterPro" id="IPR014853">
    <property type="entry name" value="VWF/SSPO/ZAN-like_Cys-rich_dom"/>
</dbReference>
<dbReference type="SUPFAM" id="SSF48452">
    <property type="entry name" value="TPR-like"/>
    <property type="match status" value="2"/>
</dbReference>
<dbReference type="InterPro" id="IPR036084">
    <property type="entry name" value="Ser_inhib-like_sf"/>
</dbReference>
<dbReference type="Proteomes" id="UP000826234">
    <property type="component" value="Unassembled WGS sequence"/>
</dbReference>
<dbReference type="PROSITE" id="PS51233">
    <property type="entry name" value="VWFD"/>
    <property type="match status" value="1"/>
</dbReference>
<dbReference type="SUPFAM" id="SSF57567">
    <property type="entry name" value="Serine protease inhibitors"/>
    <property type="match status" value="1"/>
</dbReference>
<dbReference type="EMBL" id="JAIPUX010005290">
    <property type="protein sequence ID" value="KAH0617218.1"/>
    <property type="molecule type" value="Genomic_DNA"/>
</dbReference>
<dbReference type="Pfam" id="PF13414">
    <property type="entry name" value="TPR_11"/>
    <property type="match status" value="1"/>
</dbReference>
<comment type="subcellular location">
    <subcellularLocation>
        <location evidence="1">Secreted</location>
    </subcellularLocation>
</comment>
<keyword evidence="4" id="KW-1015">Disulfide bond</keyword>
<gene>
    <name evidence="6" type="ORF">JD844_029067</name>
</gene>
<dbReference type="SMART" id="SM00832">
    <property type="entry name" value="C8"/>
    <property type="match status" value="1"/>
</dbReference>
<protein>
    <recommendedName>
        <fullName evidence="5">VWFD domain-containing protein</fullName>
    </recommendedName>
</protein>
<keyword evidence="3" id="KW-0732">Signal</keyword>
<accession>A0ABQ7SIS7</accession>
<proteinExistence type="predicted"/>
<dbReference type="PANTHER" id="PTHR46698:SF2">
    <property type="entry name" value="KIELIN_CHORDIN-LIKE PROTEIN"/>
    <property type="match status" value="1"/>
</dbReference>
<keyword evidence="7" id="KW-1185">Reference proteome</keyword>
<evidence type="ECO:0000259" key="5">
    <source>
        <dbReference type="PROSITE" id="PS51233"/>
    </source>
</evidence>
<dbReference type="Gene3D" id="1.25.40.10">
    <property type="entry name" value="Tetratricopeptide repeat domain"/>
    <property type="match status" value="3"/>
</dbReference>
<comment type="caution">
    <text evidence="6">The sequence shown here is derived from an EMBL/GenBank/DDBJ whole genome shotgun (WGS) entry which is preliminary data.</text>
</comment>
<reference evidence="6 7" key="1">
    <citation type="journal article" date="2022" name="Gigascience">
        <title>A chromosome-level genome assembly and annotation of the desert horned lizard, Phrynosoma platyrhinos, provides insight into chromosomal rearrangements among reptiles.</title>
        <authorList>
            <person name="Koochekian N."/>
            <person name="Ascanio A."/>
            <person name="Farleigh K."/>
            <person name="Card D.C."/>
            <person name="Schield D.R."/>
            <person name="Castoe T.A."/>
            <person name="Jezkova T."/>
        </authorList>
    </citation>
    <scope>NUCLEOTIDE SEQUENCE [LARGE SCALE GENOMIC DNA]</scope>
    <source>
        <strain evidence="6">NK-2021</strain>
    </source>
</reference>